<keyword evidence="1" id="KW-0449">Lipoprotein</keyword>
<dbReference type="InterPro" id="IPR032466">
    <property type="entry name" value="Metal_Hydrolase"/>
</dbReference>
<feature type="transmembrane region" description="Helical" evidence="3">
    <location>
        <begin position="70"/>
        <end position="91"/>
    </location>
</feature>
<keyword evidence="3" id="KW-1133">Transmembrane helix</keyword>
<protein>
    <recommendedName>
        <fullName evidence="1">Dipeptidase</fullName>
        <ecNumber evidence="1">3.4.13.19</ecNumber>
    </recommendedName>
</protein>
<dbReference type="GO" id="GO:0098552">
    <property type="term" value="C:side of membrane"/>
    <property type="evidence" value="ECO:0007669"/>
    <property type="project" value="UniProtKB-KW"/>
</dbReference>
<comment type="subunit">
    <text evidence="1">Homodimer; disulfide-linked.</text>
</comment>
<feature type="compositionally biased region" description="Basic and acidic residues" evidence="2">
    <location>
        <begin position="10"/>
        <end position="21"/>
    </location>
</feature>
<keyword evidence="1" id="KW-0378">Hydrolase</keyword>
<dbReference type="Proteomes" id="UP000677054">
    <property type="component" value="Unassembled WGS sequence"/>
</dbReference>
<proteinExistence type="inferred from homology"/>
<dbReference type="OrthoDB" id="445695at2759"/>
<evidence type="ECO:0000313" key="4">
    <source>
        <dbReference type="EMBL" id="CAD7241761.1"/>
    </source>
</evidence>
<dbReference type="EMBL" id="CAJPEV010000174">
    <property type="protein sequence ID" value="CAG0881811.1"/>
    <property type="molecule type" value="Genomic_DNA"/>
</dbReference>
<dbReference type="CDD" id="cd01301">
    <property type="entry name" value="rDP_like"/>
    <property type="match status" value="3"/>
</dbReference>
<feature type="compositionally biased region" description="Basic and acidic residues" evidence="2">
    <location>
        <begin position="1366"/>
        <end position="1382"/>
    </location>
</feature>
<dbReference type="SUPFAM" id="SSF51556">
    <property type="entry name" value="Metallo-dependent hydrolases"/>
    <property type="match status" value="3"/>
</dbReference>
<dbReference type="GO" id="GO:0070573">
    <property type="term" value="F:metallodipeptidase activity"/>
    <property type="evidence" value="ECO:0007669"/>
    <property type="project" value="InterPro"/>
</dbReference>
<keyword evidence="1" id="KW-1015">Disulfide bond</keyword>
<keyword evidence="3" id="KW-0812">Transmembrane</keyword>
<keyword evidence="1" id="KW-0862">Zinc</keyword>
<reference evidence="4" key="1">
    <citation type="submission" date="2020-11" db="EMBL/GenBank/DDBJ databases">
        <authorList>
            <person name="Tran Van P."/>
        </authorList>
    </citation>
    <scope>NUCLEOTIDE SEQUENCE</scope>
</reference>
<dbReference type="GO" id="GO:0006508">
    <property type="term" value="P:proteolysis"/>
    <property type="evidence" value="ECO:0007669"/>
    <property type="project" value="UniProtKB-KW"/>
</dbReference>
<feature type="region of interest" description="Disordered" evidence="2">
    <location>
        <begin position="1"/>
        <end position="30"/>
    </location>
</feature>
<dbReference type="PROSITE" id="PS51365">
    <property type="entry name" value="RENAL_DIPEPTIDASE_2"/>
    <property type="match status" value="3"/>
</dbReference>
<keyword evidence="5" id="KW-1185">Reference proteome</keyword>
<keyword evidence="1" id="KW-0336">GPI-anchor</keyword>
<comment type="catalytic activity">
    <reaction evidence="1">
        <text>an L-aminoacyl-L-amino acid + H2O = 2 an L-alpha-amino acid</text>
        <dbReference type="Rhea" id="RHEA:48940"/>
        <dbReference type="ChEBI" id="CHEBI:15377"/>
        <dbReference type="ChEBI" id="CHEBI:59869"/>
        <dbReference type="ChEBI" id="CHEBI:77460"/>
        <dbReference type="EC" id="3.4.13.19"/>
    </reaction>
</comment>
<dbReference type="PANTHER" id="PTHR10443:SF12">
    <property type="entry name" value="DIPEPTIDASE"/>
    <property type="match status" value="1"/>
</dbReference>
<name>A0A7R8X6T8_9CRUS</name>
<comment type="subcellular location">
    <subcellularLocation>
        <location evidence="1">Membrane</location>
        <topology evidence="1">Lipid-anchor</topology>
        <topology evidence="1">GPI-anchor</topology>
    </subcellularLocation>
</comment>
<evidence type="ECO:0000313" key="5">
    <source>
        <dbReference type="Proteomes" id="UP000677054"/>
    </source>
</evidence>
<dbReference type="Pfam" id="PF01244">
    <property type="entry name" value="Peptidase_M19"/>
    <property type="match status" value="3"/>
</dbReference>
<evidence type="ECO:0000256" key="1">
    <source>
        <dbReference type="RuleBase" id="RU341113"/>
    </source>
</evidence>
<dbReference type="PANTHER" id="PTHR10443">
    <property type="entry name" value="MICROSOMAL DIPEPTIDASE"/>
    <property type="match status" value="1"/>
</dbReference>
<gene>
    <name evidence="4" type="ORF">DSTB1V02_LOCUS1741</name>
</gene>
<keyword evidence="1" id="KW-0224">Dipeptidase</keyword>
<feature type="compositionally biased region" description="Basic and acidic residues" evidence="2">
    <location>
        <begin position="906"/>
        <end position="921"/>
    </location>
</feature>
<dbReference type="EMBL" id="LR899691">
    <property type="protein sequence ID" value="CAD7241761.1"/>
    <property type="molecule type" value="Genomic_DNA"/>
</dbReference>
<dbReference type="GO" id="GO:0046872">
    <property type="term" value="F:metal ion binding"/>
    <property type="evidence" value="ECO:0007669"/>
    <property type="project" value="UniProtKB-UniRule"/>
</dbReference>
<accession>A0A7R8X6T8</accession>
<feature type="transmembrane region" description="Helical" evidence="3">
    <location>
        <begin position="878"/>
        <end position="899"/>
    </location>
</feature>
<keyword evidence="1" id="KW-0482">Metalloprotease</keyword>
<feature type="region of interest" description="Disordered" evidence="2">
    <location>
        <begin position="1359"/>
        <end position="1382"/>
    </location>
</feature>
<keyword evidence="1" id="KW-0479">Metal-binding</keyword>
<keyword evidence="1" id="KW-0325">Glycoprotein</keyword>
<dbReference type="EC" id="3.4.13.19" evidence="1"/>
<dbReference type="InterPro" id="IPR008257">
    <property type="entry name" value="Pept_M19"/>
</dbReference>
<keyword evidence="1" id="KW-0645">Protease</keyword>
<evidence type="ECO:0000256" key="2">
    <source>
        <dbReference type="SAM" id="MobiDB-lite"/>
    </source>
</evidence>
<comment type="cofactor">
    <cofactor evidence="1">
        <name>Zn(2+)</name>
        <dbReference type="ChEBI" id="CHEBI:29105"/>
    </cofactor>
</comment>
<sequence>MSPVITRDVTSGRDFLDDGARPHRSKRRRFSPGSRFAWNHLATMGRNSSRSQLKRAEMGILDTLVAQKKWVILGVGGILLLGVILAIAIPLSNRDRNDVSETTEQMIRRILREVPLVDGHNDLPWLIAKVTNNSLEGWDLRDDMTNGQKYGEWIKTNTSHTDLPRLRKGLVGGQFWAAYVDCSANFKDALHLALGQIDVIKRYVNKYHDDFEFATTAQDIENIHRRGKIASLIGLEGGHMIESSLSVLRMLFELGVRYMTITHNCDTPWAEWHNEGETSHDITGLTAFGERVVAEMNRLGMMVDLSHVSPQTMKDALRVTEAPVMYSHSSAWTLCNETRNVPDDVLKLVFTDSSLHALQKANGGVVMVNFYNGFISCQDKATVDDVIAHINHIRKVAGVDHVGLGSDYNGVPLTPEGLEDVSKFPNLMTKLAESKNLTWTEEDLKKLAGLNILRVMRSVEQGIVKKLISTNMGILETLGPHKRWVMVCNGGVLMLSLILAIAIPLYLRSKPETPEQMVARILSEVPLIDGHNDLAWLIWMVTNNNLEGWDLRDDMTHVSNYEEWIRTNLSQTDIPRLRQGLVGGQFFSSNLCIQFWSAYVECDANFKDALHLALEQIDVIKRFVNKYHDDFEFATTAQDIEDIHRRGKIASLIGLEGGHMIESSLSVLRMLFELGVRYMTITHNCDTPWAEWHNEGETSHNVTGLTAFGEQVVREMNRLGMMLDLSHVSTQTMKDALRVTEAPVMFSHSSAFALCNETRNVPDDVLQQVKANGGVVMVNFFNKFISCGLNASVDDVIDHINHIRKVAGVDHVGLGSDFNGISLTPVGLEDVSKFPNLLKKLAESKDPMWNEEDLKKLAGLNILRVMRRVEQVEMRSQWGLIGGGWVAFLCFGLALAHPFSPKAHQKKEMGENSEPKRNRETSQEIIERILAEVPLIDGHNDLPSYIGWMTNNTLEGWDFHDNQLTSPDYEDWNTELSNTDIPRLREGLVGGQFWSIFVGCSASYKDALHLALESIDLLKRLVVKYADTFEFSRTADEVRAAHANGKIASMIGLEGGHMAESSLAILRILYELGVRYMTLTHNCDTPWGEYHTDGFDHDGISGLTQFGKKMVLEMNRLGMLVDLSHVSDQTMSDALDTSRAPVIFSHSGARAMCDSSRNVPDSILTRVKENNGIVMVNFYTGFVTCSESATIDDVIAHLNHIRNVIGVDHVGLGSDFNGAYPFPTDLTDVSMFPNLLVRLLESEDPAWSEDDIKKLVGLNILRVMEEAERVAQEMQNEIDESLLPDGDWPEGYRDCMQKFNPTTFQEGAKKTPKGSSPSSIMRDDFASARRKSEVICPLFQLLLLMWVRSPLGLAYDQSEEASDELSLERPRAAPEPSYNRHESVPFEAQGREQVSPLGAITEHRGDVKQTGTFGGQNFNIFQFEGAQVRTIDSSVVSYSLPVGRCYVSTDDGSPGRPYCCRWQGSPVV</sequence>
<dbReference type="Gene3D" id="3.20.20.140">
    <property type="entry name" value="Metal-dependent hydrolases"/>
    <property type="match status" value="3"/>
</dbReference>
<feature type="transmembrane region" description="Helical" evidence="3">
    <location>
        <begin position="484"/>
        <end position="507"/>
    </location>
</feature>
<evidence type="ECO:0000256" key="3">
    <source>
        <dbReference type="SAM" id="Phobius"/>
    </source>
</evidence>
<keyword evidence="3" id="KW-0472">Membrane</keyword>
<feature type="region of interest" description="Disordered" evidence="2">
    <location>
        <begin position="902"/>
        <end position="921"/>
    </location>
</feature>
<organism evidence="4">
    <name type="scientific">Darwinula stevensoni</name>
    <dbReference type="NCBI Taxonomy" id="69355"/>
    <lineage>
        <taxon>Eukaryota</taxon>
        <taxon>Metazoa</taxon>
        <taxon>Ecdysozoa</taxon>
        <taxon>Arthropoda</taxon>
        <taxon>Crustacea</taxon>
        <taxon>Oligostraca</taxon>
        <taxon>Ostracoda</taxon>
        <taxon>Podocopa</taxon>
        <taxon>Podocopida</taxon>
        <taxon>Darwinulocopina</taxon>
        <taxon>Darwinuloidea</taxon>
        <taxon>Darwinulidae</taxon>
        <taxon>Darwinula</taxon>
    </lineage>
</organism>
<comment type="similarity">
    <text evidence="1">Belongs to the metallo-dependent hydrolases superfamily. Peptidase M19 family.</text>
</comment>